<protein>
    <submittedName>
        <fullName evidence="2">Uncharacterized protein</fullName>
    </submittedName>
</protein>
<evidence type="ECO:0000256" key="1">
    <source>
        <dbReference type="SAM" id="MobiDB-lite"/>
    </source>
</evidence>
<name>A0A1F5Z1E4_9BACT</name>
<reference evidence="2 3" key="1">
    <citation type="journal article" date="2016" name="Nat. Commun.">
        <title>Thousands of microbial genomes shed light on interconnected biogeochemical processes in an aquifer system.</title>
        <authorList>
            <person name="Anantharaman K."/>
            <person name="Brown C.T."/>
            <person name="Hug L.A."/>
            <person name="Sharon I."/>
            <person name="Castelle C.J."/>
            <person name="Probst A.J."/>
            <person name="Thomas B.C."/>
            <person name="Singh A."/>
            <person name="Wilkins M.J."/>
            <person name="Karaoz U."/>
            <person name="Brodie E.L."/>
            <person name="Williams K.H."/>
            <person name="Hubbard S.S."/>
            <person name="Banfield J.F."/>
        </authorList>
    </citation>
    <scope>NUCLEOTIDE SEQUENCE [LARGE SCALE GENOMIC DNA]</scope>
</reference>
<dbReference type="EMBL" id="MFJF01000018">
    <property type="protein sequence ID" value="OGG06251.1"/>
    <property type="molecule type" value="Genomic_DNA"/>
</dbReference>
<evidence type="ECO:0000313" key="3">
    <source>
        <dbReference type="Proteomes" id="UP000177354"/>
    </source>
</evidence>
<accession>A0A1F5Z1E4</accession>
<evidence type="ECO:0000313" key="2">
    <source>
        <dbReference type="EMBL" id="OGG06251.1"/>
    </source>
</evidence>
<gene>
    <name evidence="2" type="ORF">A2777_06640</name>
</gene>
<proteinExistence type="predicted"/>
<organism evidence="2 3">
    <name type="scientific">Candidatus Gottesmanbacteria bacterium RIFCSPHIGHO2_01_FULL_40_15</name>
    <dbReference type="NCBI Taxonomy" id="1798376"/>
    <lineage>
        <taxon>Bacteria</taxon>
        <taxon>Candidatus Gottesmaniibacteriota</taxon>
    </lineage>
</organism>
<dbReference type="Proteomes" id="UP000177354">
    <property type="component" value="Unassembled WGS sequence"/>
</dbReference>
<feature type="region of interest" description="Disordered" evidence="1">
    <location>
        <begin position="1"/>
        <end position="26"/>
    </location>
</feature>
<comment type="caution">
    <text evidence="2">The sequence shown here is derived from an EMBL/GenBank/DDBJ whole genome shotgun (WGS) entry which is preliminary data.</text>
</comment>
<dbReference type="AlphaFoldDB" id="A0A1F5Z1E4"/>
<sequence>MKSIEAISTPPVLGDEGSFGPAGRRGDIFRYDQTNLTGMVRLKSIRNGGGQRSFFDESGNITRPGTPKVSESKQPETDSVGDYFEKIVYPKVTKTTLGPPTNKEIFDLFPAGE</sequence>
<feature type="region of interest" description="Disordered" evidence="1">
    <location>
        <begin position="47"/>
        <end position="78"/>
    </location>
</feature>